<organism evidence="1 2">
    <name type="scientific">Naganishia adeliensis</name>
    <dbReference type="NCBI Taxonomy" id="92952"/>
    <lineage>
        <taxon>Eukaryota</taxon>
        <taxon>Fungi</taxon>
        <taxon>Dikarya</taxon>
        <taxon>Basidiomycota</taxon>
        <taxon>Agaricomycotina</taxon>
        <taxon>Tremellomycetes</taxon>
        <taxon>Filobasidiales</taxon>
        <taxon>Filobasidiaceae</taxon>
        <taxon>Naganishia</taxon>
    </lineage>
</organism>
<comment type="caution">
    <text evidence="1">The sequence shown here is derived from an EMBL/GenBank/DDBJ whole genome shotgun (WGS) entry which is preliminary data.</text>
</comment>
<evidence type="ECO:0000313" key="2">
    <source>
        <dbReference type="Proteomes" id="UP001230649"/>
    </source>
</evidence>
<protein>
    <submittedName>
        <fullName evidence="1">Uncharacterized protein</fullName>
    </submittedName>
</protein>
<dbReference type="Proteomes" id="UP001230649">
    <property type="component" value="Unassembled WGS sequence"/>
</dbReference>
<proteinExistence type="predicted"/>
<name>A0ACC2VEB5_9TREE</name>
<sequence length="77" mass="8187">MANLNNTMFLINYIKVYQATTADAAVPSPERVHRTSGDSNSGNETQSETSGAIKLASGQLPGWLIASCCILVQALMD</sequence>
<gene>
    <name evidence="1" type="ORF">QFC20_006161</name>
</gene>
<accession>A0ACC2VEB5</accession>
<reference evidence="1" key="1">
    <citation type="submission" date="2023-04" db="EMBL/GenBank/DDBJ databases">
        <title>Draft Genome sequencing of Naganishia species isolated from polar environments using Oxford Nanopore Technology.</title>
        <authorList>
            <person name="Leo P."/>
            <person name="Venkateswaran K."/>
        </authorList>
    </citation>
    <scope>NUCLEOTIDE SEQUENCE</scope>
    <source>
        <strain evidence="1">MNA-CCFEE 5262</strain>
    </source>
</reference>
<keyword evidence="2" id="KW-1185">Reference proteome</keyword>
<dbReference type="EMBL" id="JASBWS010000102">
    <property type="protein sequence ID" value="KAJ9097504.1"/>
    <property type="molecule type" value="Genomic_DNA"/>
</dbReference>
<evidence type="ECO:0000313" key="1">
    <source>
        <dbReference type="EMBL" id="KAJ9097504.1"/>
    </source>
</evidence>